<keyword evidence="11" id="KW-1185">Reference proteome</keyword>
<dbReference type="InterPro" id="IPR000743">
    <property type="entry name" value="Glyco_hydro_28"/>
</dbReference>
<dbReference type="PROSITE" id="PS00502">
    <property type="entry name" value="POLYGALACTURONASE"/>
    <property type="match status" value="1"/>
</dbReference>
<evidence type="ECO:0000256" key="10">
    <source>
        <dbReference type="SAM" id="SignalP"/>
    </source>
</evidence>
<dbReference type="InterPro" id="IPR006626">
    <property type="entry name" value="PbH1"/>
</dbReference>
<dbReference type="SMART" id="SM00710">
    <property type="entry name" value="PbH1"/>
    <property type="match status" value="4"/>
</dbReference>
<dbReference type="OrthoDB" id="187139at2759"/>
<organism evidence="11 12">
    <name type="scientific">Raphanus sativus</name>
    <name type="common">Radish</name>
    <name type="synonym">Raphanus raphanistrum var. sativus</name>
    <dbReference type="NCBI Taxonomy" id="3726"/>
    <lineage>
        <taxon>Eukaryota</taxon>
        <taxon>Viridiplantae</taxon>
        <taxon>Streptophyta</taxon>
        <taxon>Embryophyta</taxon>
        <taxon>Tracheophyta</taxon>
        <taxon>Spermatophyta</taxon>
        <taxon>Magnoliopsida</taxon>
        <taxon>eudicotyledons</taxon>
        <taxon>Gunneridae</taxon>
        <taxon>Pentapetalae</taxon>
        <taxon>rosids</taxon>
        <taxon>malvids</taxon>
        <taxon>Brassicales</taxon>
        <taxon>Brassicaceae</taxon>
        <taxon>Brassiceae</taxon>
        <taxon>Raphanus</taxon>
    </lineage>
</organism>
<gene>
    <name evidence="12" type="primary">LOC108816653</name>
</gene>
<comment type="subcellular location">
    <subcellularLocation>
        <location evidence="1">Secreted</location>
        <location evidence="1">Cell wall</location>
    </subcellularLocation>
</comment>
<feature type="chain" id="PRO_5026880629" evidence="10">
    <location>
        <begin position="25"/>
        <end position="428"/>
    </location>
</feature>
<dbReference type="Gene3D" id="2.160.20.10">
    <property type="entry name" value="Single-stranded right-handed beta-helix, Pectin lyase-like"/>
    <property type="match status" value="1"/>
</dbReference>
<keyword evidence="3" id="KW-0134">Cell wall</keyword>
<feature type="signal peptide" evidence="10">
    <location>
        <begin position="1"/>
        <end position="24"/>
    </location>
</feature>
<evidence type="ECO:0000256" key="3">
    <source>
        <dbReference type="ARBA" id="ARBA00022512"/>
    </source>
</evidence>
<dbReference type="Pfam" id="PF00295">
    <property type="entry name" value="Glyco_hydro_28"/>
    <property type="match status" value="2"/>
</dbReference>
<evidence type="ECO:0000256" key="6">
    <source>
        <dbReference type="ARBA" id="ARBA00023295"/>
    </source>
</evidence>
<dbReference type="FunFam" id="2.160.20.10:FF:000056">
    <property type="entry name" value="Pectin lyase-like superfamily protein"/>
    <property type="match status" value="1"/>
</dbReference>
<evidence type="ECO:0000313" key="11">
    <source>
        <dbReference type="Proteomes" id="UP000504610"/>
    </source>
</evidence>
<dbReference type="GO" id="GO:0005975">
    <property type="term" value="P:carbohydrate metabolic process"/>
    <property type="evidence" value="ECO:0007669"/>
    <property type="project" value="InterPro"/>
</dbReference>
<dbReference type="GO" id="GO:0071555">
    <property type="term" value="P:cell wall organization"/>
    <property type="evidence" value="ECO:0007669"/>
    <property type="project" value="UniProtKB-KW"/>
</dbReference>
<dbReference type="GO" id="GO:0004650">
    <property type="term" value="F:polygalacturonase activity"/>
    <property type="evidence" value="ECO:0007669"/>
    <property type="project" value="InterPro"/>
</dbReference>
<dbReference type="RefSeq" id="XP_018444719.1">
    <property type="nucleotide sequence ID" value="XM_018589217.2"/>
</dbReference>
<feature type="active site" evidence="8">
    <location>
        <position position="254"/>
    </location>
</feature>
<evidence type="ECO:0000256" key="5">
    <source>
        <dbReference type="ARBA" id="ARBA00022801"/>
    </source>
</evidence>
<dbReference type="InterPro" id="IPR011050">
    <property type="entry name" value="Pectin_lyase_fold/virulence"/>
</dbReference>
<name>A0A6J0KCI7_RAPSA</name>
<evidence type="ECO:0000256" key="4">
    <source>
        <dbReference type="ARBA" id="ARBA00022525"/>
    </source>
</evidence>
<dbReference type="KEGG" id="rsz:108816653"/>
<evidence type="ECO:0000256" key="7">
    <source>
        <dbReference type="ARBA" id="ARBA00023316"/>
    </source>
</evidence>
<keyword evidence="4" id="KW-0964">Secreted</keyword>
<proteinExistence type="inferred from homology"/>
<dbReference type="AlphaFoldDB" id="A0A6J0KCI7"/>
<sequence length="428" mass="45858">MKKSSLFFVLLCLFQISKLGFCLAGSVHKDNYNGDKRHGIIRVTSFGAVGDGKTDDTQAFLKAWEVVCNGGNDTTLLMPLGKTFMLKPIKFAGPCKSSSVTFLIRGNLVAPGYTWDVGICPAWISFGSINGLVVKGGGTLDSRGSVWWGSGNAQDTDRPTAMHFNSCNGLRVYNIQHLDSPRNHIGLSSSKNISISGLKLTAPGDSPNTDGIDISNCIGVDIRDSVISTGDDCIAINSGSSFINITGLFCGPGHGISVGSLGKDGEFATVEEVRVKNCTLSNTTNGVRIKTYQNGLGYARKISFEDINMVDSKNPIIIEQNYYNRGKLEEVGFEYSNYQNLGSKNRFYQTESGNARGVKVSDVRYSRISGSSASDNAVTFNCNADLGCDDIVMDDVNIVSAKAGQVVSASCNNVHGSYLNSPVSCINK</sequence>
<reference evidence="12" key="2">
    <citation type="submission" date="2025-08" db="UniProtKB">
        <authorList>
            <consortium name="RefSeq"/>
        </authorList>
    </citation>
    <scope>IDENTIFICATION</scope>
    <source>
        <tissue evidence="12">Leaf</tissue>
    </source>
</reference>
<keyword evidence="6 9" id="KW-0326">Glycosidase</keyword>
<keyword evidence="10" id="KW-0732">Signal</keyword>
<evidence type="ECO:0000256" key="9">
    <source>
        <dbReference type="RuleBase" id="RU361169"/>
    </source>
</evidence>
<dbReference type="Proteomes" id="UP000504610">
    <property type="component" value="Chromosome 7"/>
</dbReference>
<dbReference type="InterPro" id="IPR012334">
    <property type="entry name" value="Pectin_lyas_fold"/>
</dbReference>
<dbReference type="SUPFAM" id="SSF51126">
    <property type="entry name" value="Pectin lyase-like"/>
    <property type="match status" value="1"/>
</dbReference>
<comment type="similarity">
    <text evidence="2 9">Belongs to the glycosyl hydrolase 28 family.</text>
</comment>
<evidence type="ECO:0000256" key="2">
    <source>
        <dbReference type="ARBA" id="ARBA00008834"/>
    </source>
</evidence>
<protein>
    <submittedName>
        <fullName evidence="12">Probable polygalacturonase At3g15720</fullName>
    </submittedName>
</protein>
<keyword evidence="5 9" id="KW-0378">Hydrolase</keyword>
<reference evidence="11" key="1">
    <citation type="journal article" date="2019" name="Database">
        <title>The radish genome database (RadishGD): an integrated information resource for radish genomics.</title>
        <authorList>
            <person name="Yu H.J."/>
            <person name="Baek S."/>
            <person name="Lee Y.J."/>
            <person name="Cho A."/>
            <person name="Mun J.H."/>
        </authorList>
    </citation>
    <scope>NUCLEOTIDE SEQUENCE [LARGE SCALE GENOMIC DNA]</scope>
    <source>
        <strain evidence="11">cv. WK10039</strain>
    </source>
</reference>
<evidence type="ECO:0000313" key="12">
    <source>
        <dbReference type="RefSeq" id="XP_018444719.1"/>
    </source>
</evidence>
<dbReference type="GeneID" id="108816653"/>
<accession>A0A6J0KCI7</accession>
<evidence type="ECO:0000256" key="1">
    <source>
        <dbReference type="ARBA" id="ARBA00004191"/>
    </source>
</evidence>
<evidence type="ECO:0000256" key="8">
    <source>
        <dbReference type="PROSITE-ProRule" id="PRU10052"/>
    </source>
</evidence>
<dbReference type="PANTHER" id="PTHR31375">
    <property type="match status" value="1"/>
</dbReference>
<keyword evidence="7" id="KW-0961">Cell wall biogenesis/degradation</keyword>